<dbReference type="AlphaFoldDB" id="A0AAX1NDP5"/>
<accession>A0AAX1NDP5</accession>
<protein>
    <submittedName>
        <fullName evidence="1">Uncharacterized protein</fullName>
    </submittedName>
</protein>
<name>A0AAX1NDP5_9BACT</name>
<gene>
    <name evidence="1" type="ORF">KMW28_27340</name>
</gene>
<evidence type="ECO:0000313" key="2">
    <source>
        <dbReference type="Proteomes" id="UP000678679"/>
    </source>
</evidence>
<dbReference type="Proteomes" id="UP000678679">
    <property type="component" value="Chromosome 2"/>
</dbReference>
<keyword evidence="2" id="KW-1185">Reference proteome</keyword>
<dbReference type="KEGG" id="fya:KMW28_27340"/>
<reference evidence="1 2" key="1">
    <citation type="submission" date="2021-05" db="EMBL/GenBank/DDBJ databases">
        <title>Comparative genomic studies on the polysaccharide-degrading batcterial strains of the Flammeovirga genus.</title>
        <authorList>
            <person name="Zewei F."/>
            <person name="Zheng Z."/>
            <person name="Yu L."/>
            <person name="Ruyue G."/>
            <person name="Yanhong M."/>
            <person name="Yuanyuan C."/>
            <person name="Jingyan G."/>
            <person name="Wenjun H."/>
        </authorList>
    </citation>
    <scope>NUCLEOTIDE SEQUENCE [LARGE SCALE GENOMIC DNA]</scope>
    <source>
        <strain evidence="1 2">NBRC:100898</strain>
    </source>
</reference>
<dbReference type="EMBL" id="CP076133">
    <property type="protein sequence ID" value="QWG04616.1"/>
    <property type="molecule type" value="Genomic_DNA"/>
</dbReference>
<dbReference type="RefSeq" id="WP_215585924.1">
    <property type="nucleotide sequence ID" value="NZ_CP076133.1"/>
</dbReference>
<organism evidence="1 2">
    <name type="scientific">Flammeovirga yaeyamensis</name>
    <dbReference type="NCBI Taxonomy" id="367791"/>
    <lineage>
        <taxon>Bacteria</taxon>
        <taxon>Pseudomonadati</taxon>
        <taxon>Bacteroidota</taxon>
        <taxon>Cytophagia</taxon>
        <taxon>Cytophagales</taxon>
        <taxon>Flammeovirgaceae</taxon>
        <taxon>Flammeovirga</taxon>
    </lineage>
</organism>
<sequence>MNQELKRLFNRQVYDKVVAAAQKHHDDFIKQIAKETELTESTVSLFFSTTVDKIK</sequence>
<evidence type="ECO:0000313" key="1">
    <source>
        <dbReference type="EMBL" id="QWG04616.1"/>
    </source>
</evidence>
<proteinExistence type="predicted"/>